<protein>
    <submittedName>
        <fullName evidence="3">NAD-dependent epimerase/dehydratase family protein</fullName>
    </submittedName>
</protein>
<dbReference type="EMBL" id="JBHFNQ010000145">
    <property type="protein sequence ID" value="MFB2878977.1"/>
    <property type="molecule type" value="Genomic_DNA"/>
</dbReference>
<dbReference type="Pfam" id="PF01370">
    <property type="entry name" value="Epimerase"/>
    <property type="match status" value="1"/>
</dbReference>
<evidence type="ECO:0000259" key="2">
    <source>
        <dbReference type="Pfam" id="PF01370"/>
    </source>
</evidence>
<accession>A0ABV4X856</accession>
<dbReference type="PANTHER" id="PTHR43245:SF13">
    <property type="entry name" value="UDP-D-APIOSE_UDP-D-XYLOSE SYNTHASE 2"/>
    <property type="match status" value="1"/>
</dbReference>
<organism evidence="3 4">
    <name type="scientific">Floridaenema aerugineum BLCC-F46</name>
    <dbReference type="NCBI Taxonomy" id="3153654"/>
    <lineage>
        <taxon>Bacteria</taxon>
        <taxon>Bacillati</taxon>
        <taxon>Cyanobacteriota</taxon>
        <taxon>Cyanophyceae</taxon>
        <taxon>Oscillatoriophycideae</taxon>
        <taxon>Aerosakkonematales</taxon>
        <taxon>Aerosakkonemataceae</taxon>
        <taxon>Floridanema</taxon>
        <taxon>Floridanema aerugineum</taxon>
    </lineage>
</organism>
<dbReference type="Gene3D" id="3.40.50.720">
    <property type="entry name" value="NAD(P)-binding Rossmann-like Domain"/>
    <property type="match status" value="1"/>
</dbReference>
<feature type="domain" description="NAD-dependent epimerase/dehydratase" evidence="2">
    <location>
        <begin position="233"/>
        <end position="457"/>
    </location>
</feature>
<evidence type="ECO:0000313" key="3">
    <source>
        <dbReference type="EMBL" id="MFB2878977.1"/>
    </source>
</evidence>
<name>A0ABV4X856_9CYAN</name>
<keyword evidence="4" id="KW-1185">Reference proteome</keyword>
<sequence length="577" mass="64358">MIGDSLAGETNNPDKQENLELNSPEISVAESNVSKASEAITSDASLESLVTEEIQETGESISPDILVVQSKSIEIQSAPELTFYATSETGEIQETGESNYPEIPVVESESIEIQEAPDLTSAETNETVEIQETGESSDPEIPQVESEAIEIQEAPDLTDSATSQTGEIQETGESSDPEIPQAEFETREIQEKPELKVAPTAKVAEAINSSVGSPLPLTSETAPTKPNKDCLRILITGASGCIGQYIAETLIKETNHELFLLVRDPKKLIIDCNYRSGINIVQGDMKYISRLAKLIKTMDCAILTAAAWGGQQEALDVNVFKTLQLLNYLDPKVCQQVIYFSTASLLDRHNHLLKEARELGTEYIRSKYEGLTRISKLPIADRVTTLFPTLVLGGDERHPYSHISSGLPGLKKWINSIRFFKADGSFHFIHAQDIAQVVFYLVKNPPSREQKNWFVLGNQPTTVNQAVEEACEYLRKPIFFRLNLSPWLADILIWLFRIQMAAWDRFCLEYRHFTYTNPINPATFGLPVYCSTIKDVLKTSGIGEPRKIAPNSVNYNSDKTVENRLKDYRQAFEDKEQ</sequence>
<dbReference type="SUPFAM" id="SSF51735">
    <property type="entry name" value="NAD(P)-binding Rossmann-fold domains"/>
    <property type="match status" value="1"/>
</dbReference>
<proteinExistence type="predicted"/>
<dbReference type="InterPro" id="IPR001509">
    <property type="entry name" value="Epimerase_deHydtase"/>
</dbReference>
<feature type="region of interest" description="Disordered" evidence="1">
    <location>
        <begin position="1"/>
        <end position="24"/>
    </location>
</feature>
<dbReference type="Proteomes" id="UP001576774">
    <property type="component" value="Unassembled WGS sequence"/>
</dbReference>
<feature type="region of interest" description="Disordered" evidence="1">
    <location>
        <begin position="151"/>
        <end position="195"/>
    </location>
</feature>
<evidence type="ECO:0000313" key="4">
    <source>
        <dbReference type="Proteomes" id="UP001576774"/>
    </source>
</evidence>
<gene>
    <name evidence="3" type="ORF">ACE1CC_19165</name>
</gene>
<comment type="caution">
    <text evidence="3">The sequence shown here is derived from an EMBL/GenBank/DDBJ whole genome shotgun (WGS) entry which is preliminary data.</text>
</comment>
<dbReference type="InterPro" id="IPR036291">
    <property type="entry name" value="NAD(P)-bd_dom_sf"/>
</dbReference>
<evidence type="ECO:0000256" key="1">
    <source>
        <dbReference type="SAM" id="MobiDB-lite"/>
    </source>
</evidence>
<feature type="compositionally biased region" description="Basic and acidic residues" evidence="1">
    <location>
        <begin position="184"/>
        <end position="195"/>
    </location>
</feature>
<dbReference type="PANTHER" id="PTHR43245">
    <property type="entry name" value="BIFUNCTIONAL POLYMYXIN RESISTANCE PROTEIN ARNA"/>
    <property type="match status" value="1"/>
</dbReference>
<dbReference type="RefSeq" id="WP_413272032.1">
    <property type="nucleotide sequence ID" value="NZ_JBHFNQ010000145.1"/>
</dbReference>
<feature type="compositionally biased region" description="Polar residues" evidence="1">
    <location>
        <begin position="159"/>
        <end position="174"/>
    </location>
</feature>
<dbReference type="InterPro" id="IPR050177">
    <property type="entry name" value="Lipid_A_modif_metabolic_enz"/>
</dbReference>
<reference evidence="3 4" key="1">
    <citation type="submission" date="2024-09" db="EMBL/GenBank/DDBJ databases">
        <title>Floridaenema gen nov. (Aerosakkonemataceae, Aerosakkonematales ord. nov., Cyanobacteria) from benthic tropical and subtropical fresh waters, with the description of four new species.</title>
        <authorList>
            <person name="Moretto J.A."/>
            <person name="Berthold D.E."/>
            <person name="Lefler F.W."/>
            <person name="Huang I.-S."/>
            <person name="Laughinghouse H. IV."/>
        </authorList>
    </citation>
    <scope>NUCLEOTIDE SEQUENCE [LARGE SCALE GENOMIC DNA]</scope>
    <source>
        <strain evidence="3 4">BLCC-F46</strain>
    </source>
</reference>